<dbReference type="InterPro" id="IPR016185">
    <property type="entry name" value="PreATP-grasp_dom_sf"/>
</dbReference>
<feature type="domain" description="ATP-grasp" evidence="11">
    <location>
        <begin position="137"/>
        <end position="328"/>
    </location>
</feature>
<dbReference type="InterPro" id="IPR006284">
    <property type="entry name" value="Glut_synth_pro"/>
</dbReference>
<reference evidence="12 13" key="1">
    <citation type="submission" date="2020-08" db="EMBL/GenBank/DDBJ databases">
        <title>A Genomic Blueprint of the Chicken Gut Microbiome.</title>
        <authorList>
            <person name="Gilroy R."/>
            <person name="Ravi A."/>
            <person name="Getino M."/>
            <person name="Pursley I."/>
            <person name="Horton D.L."/>
            <person name="Alikhan N.-F."/>
            <person name="Baker D."/>
            <person name="Gharbi K."/>
            <person name="Hall N."/>
            <person name="Watson M."/>
            <person name="Adriaenssens E.M."/>
            <person name="Foster-Nyarko E."/>
            <person name="Jarju S."/>
            <person name="Secka A."/>
            <person name="Antonio M."/>
            <person name="Oren A."/>
            <person name="Chaudhuri R."/>
            <person name="La Ragione R.M."/>
            <person name="Hildebrand F."/>
            <person name="Pallen M.J."/>
        </authorList>
    </citation>
    <scope>NUCLEOTIDE SEQUENCE [LARGE SCALE GENOMIC DNA]</scope>
    <source>
        <strain evidence="12 13">Sa2BVA3</strain>
    </source>
</reference>
<dbReference type="InterPro" id="IPR004218">
    <property type="entry name" value="GSHS_ATP-bd"/>
</dbReference>
<keyword evidence="3 10" id="KW-0436">Ligase</keyword>
<accession>A0ABR8UFK0</accession>
<evidence type="ECO:0000256" key="2">
    <source>
        <dbReference type="ARBA" id="ARBA00001946"/>
    </source>
</evidence>
<dbReference type="Gene3D" id="3.40.50.20">
    <property type="match status" value="1"/>
</dbReference>
<keyword evidence="6 10" id="KW-0547">Nucleotide-binding</keyword>
<comment type="similarity">
    <text evidence="10">Belongs to the prokaryotic GSH synthase family.</text>
</comment>
<evidence type="ECO:0000256" key="4">
    <source>
        <dbReference type="ARBA" id="ARBA00022684"/>
    </source>
</evidence>
<organism evidence="12 13">
    <name type="scientific">Luteimonas colneyensis</name>
    <dbReference type="NCBI Taxonomy" id="2762230"/>
    <lineage>
        <taxon>Bacteria</taxon>
        <taxon>Pseudomonadati</taxon>
        <taxon>Pseudomonadota</taxon>
        <taxon>Gammaproteobacteria</taxon>
        <taxon>Lysobacterales</taxon>
        <taxon>Lysobacteraceae</taxon>
        <taxon>Luteimonas</taxon>
    </lineage>
</organism>
<gene>
    <name evidence="10" type="primary">gshB</name>
    <name evidence="12" type="ORF">H9645_02070</name>
</gene>
<protein>
    <recommendedName>
        <fullName evidence="10">Glutathione synthetase</fullName>
        <ecNumber evidence="10">6.3.2.3</ecNumber>
    </recommendedName>
    <alternativeName>
        <fullName evidence="10">GSH synthetase</fullName>
        <shortName evidence="10">GSH-S</shortName>
        <shortName evidence="10">GSHase</shortName>
    </alternativeName>
    <alternativeName>
        <fullName evidence="10">Glutathione synthase</fullName>
    </alternativeName>
</protein>
<dbReference type="Pfam" id="PF02955">
    <property type="entry name" value="GSH-S_ATP"/>
    <property type="match status" value="1"/>
</dbReference>
<dbReference type="PANTHER" id="PTHR21621">
    <property type="entry name" value="RIBOSOMAL PROTEIN S6 MODIFICATION PROTEIN"/>
    <property type="match status" value="1"/>
</dbReference>
<evidence type="ECO:0000259" key="11">
    <source>
        <dbReference type="PROSITE" id="PS50975"/>
    </source>
</evidence>
<dbReference type="RefSeq" id="WP_191728066.1">
    <property type="nucleotide sequence ID" value="NZ_JACSQJ010000001.1"/>
</dbReference>
<comment type="cofactor">
    <cofactor evidence="1">
        <name>Mn(2+)</name>
        <dbReference type="ChEBI" id="CHEBI:29035"/>
    </cofactor>
</comment>
<evidence type="ECO:0000256" key="8">
    <source>
        <dbReference type="ARBA" id="ARBA00022842"/>
    </source>
</evidence>
<evidence type="ECO:0000256" key="1">
    <source>
        <dbReference type="ARBA" id="ARBA00001936"/>
    </source>
</evidence>
<evidence type="ECO:0000256" key="6">
    <source>
        <dbReference type="ARBA" id="ARBA00022741"/>
    </source>
</evidence>
<dbReference type="InterPro" id="IPR004215">
    <property type="entry name" value="GSHS_N"/>
</dbReference>
<evidence type="ECO:0000313" key="13">
    <source>
        <dbReference type="Proteomes" id="UP000647183"/>
    </source>
</evidence>
<dbReference type="Pfam" id="PF02951">
    <property type="entry name" value="GSH-S_N"/>
    <property type="match status" value="1"/>
</dbReference>
<dbReference type="Gene3D" id="3.30.470.20">
    <property type="entry name" value="ATP-grasp fold, B domain"/>
    <property type="match status" value="1"/>
</dbReference>
<keyword evidence="13" id="KW-1185">Reference proteome</keyword>
<evidence type="ECO:0000256" key="3">
    <source>
        <dbReference type="ARBA" id="ARBA00022598"/>
    </source>
</evidence>
<name>A0ABR8UFK0_9GAMM</name>
<dbReference type="PANTHER" id="PTHR21621:SF4">
    <property type="entry name" value="GLUTATHIONE SYNTHETASE"/>
    <property type="match status" value="1"/>
</dbReference>
<comment type="pathway">
    <text evidence="10">Sulfur metabolism; glutathione biosynthesis; glutathione from L-cysteine and L-glutamate: step 2/2.</text>
</comment>
<evidence type="ECO:0000313" key="12">
    <source>
        <dbReference type="EMBL" id="MBD7986813.1"/>
    </source>
</evidence>
<dbReference type="EC" id="6.3.2.3" evidence="10"/>
<evidence type="ECO:0000256" key="5">
    <source>
        <dbReference type="ARBA" id="ARBA00022723"/>
    </source>
</evidence>
<proteinExistence type="inferred from homology"/>
<dbReference type="SUPFAM" id="SSF56059">
    <property type="entry name" value="Glutathione synthetase ATP-binding domain-like"/>
    <property type="match status" value="1"/>
</dbReference>
<dbReference type="SUPFAM" id="SSF52440">
    <property type="entry name" value="PreATP-grasp domain"/>
    <property type="match status" value="1"/>
</dbReference>
<dbReference type="InterPro" id="IPR011761">
    <property type="entry name" value="ATP-grasp"/>
</dbReference>
<keyword evidence="7 10" id="KW-0067">ATP-binding</keyword>
<comment type="catalytic activity">
    <reaction evidence="10">
        <text>gamma-L-glutamyl-L-cysteine + glycine + ATP = glutathione + ADP + phosphate + H(+)</text>
        <dbReference type="Rhea" id="RHEA:13557"/>
        <dbReference type="ChEBI" id="CHEBI:15378"/>
        <dbReference type="ChEBI" id="CHEBI:30616"/>
        <dbReference type="ChEBI" id="CHEBI:43474"/>
        <dbReference type="ChEBI" id="CHEBI:57305"/>
        <dbReference type="ChEBI" id="CHEBI:57925"/>
        <dbReference type="ChEBI" id="CHEBI:58173"/>
        <dbReference type="ChEBI" id="CHEBI:456216"/>
        <dbReference type="EC" id="6.3.2.3"/>
    </reaction>
</comment>
<dbReference type="PROSITE" id="PS50975">
    <property type="entry name" value="ATP_GRASP"/>
    <property type="match status" value="1"/>
</dbReference>
<dbReference type="HAMAP" id="MF_00162">
    <property type="entry name" value="GSH_S"/>
    <property type="match status" value="1"/>
</dbReference>
<dbReference type="NCBIfam" id="NF009110">
    <property type="entry name" value="PRK12458.1"/>
    <property type="match status" value="1"/>
</dbReference>
<evidence type="ECO:0000256" key="10">
    <source>
        <dbReference type="HAMAP-Rule" id="MF_00162"/>
    </source>
</evidence>
<dbReference type="Gene3D" id="3.30.1490.20">
    <property type="entry name" value="ATP-grasp fold, A domain"/>
    <property type="match status" value="1"/>
</dbReference>
<comment type="cofactor">
    <cofactor evidence="2">
        <name>Mg(2+)</name>
        <dbReference type="ChEBI" id="CHEBI:18420"/>
    </cofactor>
</comment>
<dbReference type="EMBL" id="JACSQJ010000001">
    <property type="protein sequence ID" value="MBD7986813.1"/>
    <property type="molecule type" value="Genomic_DNA"/>
</dbReference>
<evidence type="ECO:0000256" key="9">
    <source>
        <dbReference type="ARBA" id="ARBA00023211"/>
    </source>
</evidence>
<keyword evidence="4 10" id="KW-0317">Glutathione biosynthesis</keyword>
<sequence>MLIAFFVNDIELEYEGYTTTILAHEASRRGHDVAYITPGDFVLGTDDDLRVHARMLPAAKGSKRGRPKFFKDLQAAGPRELIEIASIDVLMLRNDPSNDAGERPWAEFAGIQFGRLAAARGCLVLNDPASLSEAINKLYFQSFPREVRAETLISRSTADIRDFARAHGGKVVLKPLQGSGGQGVFLLDGKTGKNLNQMVEAIGRDGYIIAQAWVPGAEKGDIRFFLMNGEPLRVGTKYAAMRRVGAKGDIRSNIHAGGKARAVRITERELRVAEMIRPKLLRDGMFLVGVDIIGDTVLEVNVFSPGNLGSCSTMAGVNFAAEILAAIERKLEIRRQHPGQFDNRTLAVM</sequence>
<dbReference type="Proteomes" id="UP000647183">
    <property type="component" value="Unassembled WGS sequence"/>
</dbReference>
<keyword evidence="5" id="KW-0479">Metal-binding</keyword>
<comment type="caution">
    <text evidence="12">The sequence shown here is derived from an EMBL/GenBank/DDBJ whole genome shotgun (WGS) entry which is preliminary data.</text>
</comment>
<evidence type="ECO:0000256" key="7">
    <source>
        <dbReference type="ARBA" id="ARBA00022840"/>
    </source>
</evidence>
<dbReference type="InterPro" id="IPR013815">
    <property type="entry name" value="ATP_grasp_subdomain_1"/>
</dbReference>
<keyword evidence="9" id="KW-0464">Manganese</keyword>
<keyword evidence="8" id="KW-0460">Magnesium</keyword>